<dbReference type="PRINTS" id="PR01950">
    <property type="entry name" value="LANCSUPER"/>
</dbReference>
<dbReference type="SUPFAM" id="SSF158745">
    <property type="entry name" value="LanC-like"/>
    <property type="match status" value="1"/>
</dbReference>
<name>A0AAF0YMC5_9STAP</name>
<evidence type="ECO:0000256" key="1">
    <source>
        <dbReference type="PIRSR" id="PIRSR607822-1"/>
    </source>
</evidence>
<keyword evidence="1" id="KW-0479">Metal-binding</keyword>
<reference evidence="3" key="1">
    <citation type="submission" date="2017-09" db="EMBL/GenBank/DDBJ databases">
        <title>Bacterial strain isolated from the female urinary microbiota.</title>
        <authorList>
            <person name="Thomas-White K."/>
            <person name="Kumar N."/>
            <person name="Forster S."/>
            <person name="Putonti C."/>
            <person name="Lawley T."/>
            <person name="Wolfe A.J."/>
        </authorList>
    </citation>
    <scope>NUCLEOTIDE SEQUENCE [LARGE SCALE GENOMIC DNA]</scope>
    <source>
        <strain evidence="3">UMB0959</strain>
    </source>
</reference>
<keyword evidence="1" id="KW-0862">Zinc</keyword>
<dbReference type="KEGG" id="nmy:CJ229_006840"/>
<dbReference type="EMBL" id="CP136964">
    <property type="protein sequence ID" value="WOS95807.1"/>
    <property type="molecule type" value="Genomic_DNA"/>
</dbReference>
<accession>A0AAF0YMC5</accession>
<protein>
    <submittedName>
        <fullName evidence="2">Lanthionine synthetase LanC family protein</fullName>
    </submittedName>
</protein>
<dbReference type="SMART" id="SM01260">
    <property type="entry name" value="LANC_like"/>
    <property type="match status" value="1"/>
</dbReference>
<dbReference type="Proteomes" id="UP000243626">
    <property type="component" value="Chromosome"/>
</dbReference>
<sequence>MKNIIISQAIKALDDYLKNYSKYISRENVLTLAEGIPGAVILYNEIKPFLSNNEIKYFEETLITKIIKEFNKRETFDLGLWSGLCGINTSLILLNSFNDLEDVISDLQQVIENECENFFNYLESKDCQEINYGDFDLFSGLTGILKYLLYSNQKNILKDIKLLERGKNIFINFINDECLDGKPKFFISNKNMIGNLKNSFKEGGIILGAAHGIASFISVLISLYQRELINEQTLKKSLTLLQKEYTFTLNKNNAFVILNNNDCNYNLGVNNSWCYGLPGILPALLKSLIYSNNLTLREGVKKSLATWNLKEIGNTIDMNSDIFCHGKAGILYSSLLINEFNFETGQLPKILFEELLKDIEYCSFKDTSEIPGEESIVKHGLLVGNLGVYLVLISYIKKERFKADWVFY</sequence>
<dbReference type="PRINTS" id="PR01955">
    <property type="entry name" value="LANCFRANKIA"/>
</dbReference>
<organism evidence="2 3">
    <name type="scientific">Nosocomiicoccus massiliensis</name>
    <dbReference type="NCBI Taxonomy" id="1232430"/>
    <lineage>
        <taxon>Bacteria</taxon>
        <taxon>Bacillati</taxon>
        <taxon>Bacillota</taxon>
        <taxon>Bacilli</taxon>
        <taxon>Bacillales</taxon>
        <taxon>Staphylococcaceae</taxon>
        <taxon>Nosocomiicoccus</taxon>
    </lineage>
</organism>
<feature type="binding site" evidence="1">
    <location>
        <position position="324"/>
    </location>
    <ligand>
        <name>Zn(2+)</name>
        <dbReference type="ChEBI" id="CHEBI:29105"/>
    </ligand>
</feature>
<dbReference type="InterPro" id="IPR007822">
    <property type="entry name" value="LANC-like"/>
</dbReference>
<dbReference type="Gene3D" id="1.50.10.20">
    <property type="match status" value="1"/>
</dbReference>
<dbReference type="Pfam" id="PF05147">
    <property type="entry name" value="LANC_like"/>
    <property type="match status" value="1"/>
</dbReference>
<evidence type="ECO:0000313" key="2">
    <source>
        <dbReference type="EMBL" id="WOS95807.1"/>
    </source>
</evidence>
<feature type="binding site" evidence="1">
    <location>
        <position position="274"/>
    </location>
    <ligand>
        <name>Zn(2+)</name>
        <dbReference type="ChEBI" id="CHEBI:29105"/>
    </ligand>
</feature>
<dbReference type="RefSeq" id="WP_102167107.1">
    <property type="nucleotide sequence ID" value="NZ_CP136964.1"/>
</dbReference>
<proteinExistence type="predicted"/>
<dbReference type="GO" id="GO:0046872">
    <property type="term" value="F:metal ion binding"/>
    <property type="evidence" value="ECO:0007669"/>
    <property type="project" value="UniProtKB-KW"/>
</dbReference>
<keyword evidence="3" id="KW-1185">Reference proteome</keyword>
<gene>
    <name evidence="2" type="ORF">CJ229_006840</name>
</gene>
<dbReference type="AlphaFoldDB" id="A0AAF0YMC5"/>
<dbReference type="GO" id="GO:0031179">
    <property type="term" value="P:peptide modification"/>
    <property type="evidence" value="ECO:0007669"/>
    <property type="project" value="InterPro"/>
</dbReference>
<feature type="binding site" evidence="1">
    <location>
        <position position="325"/>
    </location>
    <ligand>
        <name>Zn(2+)</name>
        <dbReference type="ChEBI" id="CHEBI:29105"/>
    </ligand>
</feature>
<evidence type="ECO:0000313" key="3">
    <source>
        <dbReference type="Proteomes" id="UP000243626"/>
    </source>
</evidence>